<dbReference type="AlphaFoldDB" id="A0A7R7DSF0"/>
<protein>
    <submittedName>
        <fullName evidence="2">Uncharacterized protein</fullName>
    </submittedName>
</protein>
<sequence>MRVAGGLDREQQRLGAAGGHVADDPGRRVDAAGDLRGGGDQVVLHRQQAGERGRIQPVDVRGERVRGGGQLVQAGHRRVVHIREQPAAVGGQVTPAQRAQLRQHLLGRYAVGR</sequence>
<accession>A0A7R7DSF0</accession>
<feature type="compositionally biased region" description="Basic and acidic residues" evidence="1">
    <location>
        <begin position="21"/>
        <end position="33"/>
    </location>
</feature>
<dbReference type="KEGG" id="atl:Athai_45030"/>
<proteinExistence type="predicted"/>
<organism evidence="2 3">
    <name type="scientific">Actinocatenispora thailandica</name>
    <dbReference type="NCBI Taxonomy" id="227318"/>
    <lineage>
        <taxon>Bacteria</taxon>
        <taxon>Bacillati</taxon>
        <taxon>Actinomycetota</taxon>
        <taxon>Actinomycetes</taxon>
        <taxon>Micromonosporales</taxon>
        <taxon>Micromonosporaceae</taxon>
        <taxon>Actinocatenispora</taxon>
    </lineage>
</organism>
<dbReference type="Proteomes" id="UP000611640">
    <property type="component" value="Chromosome"/>
</dbReference>
<dbReference type="EMBL" id="AP023355">
    <property type="protein sequence ID" value="BCJ37000.1"/>
    <property type="molecule type" value="Genomic_DNA"/>
</dbReference>
<evidence type="ECO:0000256" key="1">
    <source>
        <dbReference type="SAM" id="MobiDB-lite"/>
    </source>
</evidence>
<evidence type="ECO:0000313" key="3">
    <source>
        <dbReference type="Proteomes" id="UP000611640"/>
    </source>
</evidence>
<keyword evidence="3" id="KW-1185">Reference proteome</keyword>
<gene>
    <name evidence="2" type="ORF">Athai_45030</name>
</gene>
<reference evidence="2 3" key="1">
    <citation type="submission" date="2020-08" db="EMBL/GenBank/DDBJ databases">
        <title>Whole genome shotgun sequence of Actinocatenispora thailandica NBRC 105041.</title>
        <authorList>
            <person name="Komaki H."/>
            <person name="Tamura T."/>
        </authorList>
    </citation>
    <scope>NUCLEOTIDE SEQUENCE [LARGE SCALE GENOMIC DNA]</scope>
    <source>
        <strain evidence="2 3">NBRC 105041</strain>
    </source>
</reference>
<evidence type="ECO:0000313" key="2">
    <source>
        <dbReference type="EMBL" id="BCJ37000.1"/>
    </source>
</evidence>
<feature type="region of interest" description="Disordered" evidence="1">
    <location>
        <begin position="1"/>
        <end position="39"/>
    </location>
</feature>
<name>A0A7R7DSF0_9ACTN</name>